<evidence type="ECO:0000313" key="4">
    <source>
        <dbReference type="Proteomes" id="UP000663879"/>
    </source>
</evidence>
<dbReference type="InterPro" id="IPR005018">
    <property type="entry name" value="DOMON_domain"/>
</dbReference>
<dbReference type="PROSITE" id="PS50836">
    <property type="entry name" value="DOMON"/>
    <property type="match status" value="1"/>
</dbReference>
<comment type="caution">
    <text evidence="3">The sequence shown here is derived from an EMBL/GenBank/DDBJ whole genome shotgun (WGS) entry which is preliminary data.</text>
</comment>
<dbReference type="SMART" id="SM00664">
    <property type="entry name" value="DoH"/>
    <property type="match status" value="1"/>
</dbReference>
<feature type="signal peptide" evidence="1">
    <location>
        <begin position="1"/>
        <end position="15"/>
    </location>
</feature>
<dbReference type="PROSITE" id="PS51257">
    <property type="entry name" value="PROKAR_LIPOPROTEIN"/>
    <property type="match status" value="1"/>
</dbReference>
<feature type="domain" description="DOMON" evidence="2">
    <location>
        <begin position="22"/>
        <end position="143"/>
    </location>
</feature>
<accession>A0A814NCN2</accession>
<evidence type="ECO:0000313" key="3">
    <source>
        <dbReference type="EMBL" id="CAF1091731.1"/>
    </source>
</evidence>
<dbReference type="EMBL" id="CAJNOC010007081">
    <property type="protein sequence ID" value="CAF1091731.1"/>
    <property type="molecule type" value="Genomic_DNA"/>
</dbReference>
<proteinExistence type="predicted"/>
<evidence type="ECO:0000259" key="2">
    <source>
        <dbReference type="PROSITE" id="PS50836"/>
    </source>
</evidence>
<dbReference type="Proteomes" id="UP000663879">
    <property type="component" value="Unassembled WGS sequence"/>
</dbReference>
<protein>
    <recommendedName>
        <fullName evidence="2">DOMON domain-containing protein</fullName>
    </recommendedName>
</protein>
<name>A0A814NCN2_9BILA</name>
<keyword evidence="1" id="KW-0732">Signal</keyword>
<sequence>MKFFLILILAGFISCQNSINLLNSHIQWENTGKETNFVITSNLAGKIDPKNAWIAVGLNTNPVMPGTNAVICQQALVTHAFLGSYSQPLLLDPSTPTVGLSNSKLMTIGSNLTCVFTRQNFINIPKYHDLNSNYNFHLLVAYGFGSFGYHSSNREVSNEKLNFSPSQTTLEQIYSTKSNTFLVNTTTIQNSTQIPLETSTLITRTTTELIQESTTKQNSIVQTTTTTTATPSIDKITVKFLWTQLFDFLKKFIKNLLGL</sequence>
<gene>
    <name evidence="3" type="ORF">OXX778_LOCUS20703</name>
</gene>
<keyword evidence="4" id="KW-1185">Reference proteome</keyword>
<organism evidence="3 4">
    <name type="scientific">Brachionus calyciflorus</name>
    <dbReference type="NCBI Taxonomy" id="104777"/>
    <lineage>
        <taxon>Eukaryota</taxon>
        <taxon>Metazoa</taxon>
        <taxon>Spiralia</taxon>
        <taxon>Gnathifera</taxon>
        <taxon>Rotifera</taxon>
        <taxon>Eurotatoria</taxon>
        <taxon>Monogononta</taxon>
        <taxon>Pseudotrocha</taxon>
        <taxon>Ploima</taxon>
        <taxon>Brachionidae</taxon>
        <taxon>Brachionus</taxon>
    </lineage>
</organism>
<evidence type="ECO:0000256" key="1">
    <source>
        <dbReference type="SAM" id="SignalP"/>
    </source>
</evidence>
<feature type="chain" id="PRO_5032744589" description="DOMON domain-containing protein" evidence="1">
    <location>
        <begin position="16"/>
        <end position="259"/>
    </location>
</feature>
<reference evidence="3" key="1">
    <citation type="submission" date="2021-02" db="EMBL/GenBank/DDBJ databases">
        <authorList>
            <person name="Nowell W R."/>
        </authorList>
    </citation>
    <scope>NUCLEOTIDE SEQUENCE</scope>
    <source>
        <strain evidence="3">Ploen Becks lab</strain>
    </source>
</reference>
<dbReference type="AlphaFoldDB" id="A0A814NCN2"/>